<dbReference type="OrthoDB" id="9801383at2"/>
<dbReference type="InterPro" id="IPR026444">
    <property type="entry name" value="Secre_tail"/>
</dbReference>
<dbReference type="Pfam" id="PF18962">
    <property type="entry name" value="Por_Secre_tail"/>
    <property type="match status" value="1"/>
</dbReference>
<protein>
    <recommendedName>
        <fullName evidence="2">Secretion system C-terminal sorting domain-containing protein</fullName>
    </recommendedName>
</protein>
<dbReference type="AlphaFoldDB" id="A0A1H9K9X0"/>
<dbReference type="Pfam" id="PF05787">
    <property type="entry name" value="PhoX"/>
    <property type="match status" value="1"/>
</dbReference>
<feature type="domain" description="Secretion system C-terminal sorting" evidence="2">
    <location>
        <begin position="594"/>
        <end position="648"/>
    </location>
</feature>
<dbReference type="Proteomes" id="UP000199021">
    <property type="component" value="Unassembled WGS sequence"/>
</dbReference>
<dbReference type="PANTHER" id="PTHR35399">
    <property type="entry name" value="SLR8030 PROTEIN"/>
    <property type="match status" value="1"/>
</dbReference>
<accession>A0A1H9K9X0</accession>
<evidence type="ECO:0000256" key="1">
    <source>
        <dbReference type="SAM" id="SignalP"/>
    </source>
</evidence>
<evidence type="ECO:0000313" key="3">
    <source>
        <dbReference type="EMBL" id="SEQ95858.1"/>
    </source>
</evidence>
<evidence type="ECO:0000259" key="2">
    <source>
        <dbReference type="Pfam" id="PF18962"/>
    </source>
</evidence>
<gene>
    <name evidence="3" type="ORF">SAMN05444359_12011</name>
</gene>
<dbReference type="EMBL" id="FOFB01000020">
    <property type="protein sequence ID" value="SEQ95858.1"/>
    <property type="molecule type" value="Genomic_DNA"/>
</dbReference>
<keyword evidence="1" id="KW-0732">Signal</keyword>
<evidence type="ECO:0000313" key="4">
    <source>
        <dbReference type="Proteomes" id="UP000199021"/>
    </source>
</evidence>
<dbReference type="PANTHER" id="PTHR35399:SF2">
    <property type="entry name" value="DUF839 DOMAIN-CONTAINING PROTEIN"/>
    <property type="match status" value="1"/>
</dbReference>
<proteinExistence type="predicted"/>
<dbReference type="RefSeq" id="WP_090170600.1">
    <property type="nucleotide sequence ID" value="NZ_FOFB01000020.1"/>
</dbReference>
<name>A0A1H9K9X0_9BACT</name>
<sequence>MRTFYLSLLLVVSGISSLNAQLVFPFEIDAPEGYTPTRVTMPGSPLSLQVLFIGGTDMVQTTATYGNEAGQTHAKEWHDFIGFTPDDSDESMGWVSVSHESIYRDDRIGDGGGMTAFRVKRDEITGDLVVLDQELEDGREGKFFNVDFANTVGETGMNCGGISSVVDGRIWTAEEWFRSSNSSINNGRFTNNNALGAGPYGISYNEDGGTNTANQGVRDLRPFVVDAPEFPFIDGDTLQKYENFNWMVEIDPKQAKAIRKQYNFGRQGFEGGTVSTDNKYIYLGIDATPAPWVRFVAETPGDFTKGEIQVYKHDADEKWITIEETKSNMMDFSTQALAVGATMYNRNEWVAIDKESGIIYWTETGRDAPGSRFAGGVAAGGVIAPHHLELAAEQTARVQEVFPDSTITADGAGYRDYYGRVLGYNPETEEVFVVINGGPYFEESPTQDNYPSKHLSNPDGLNVMYIDDNPFLVICEDLNGETFGRMPFENTSDGAAAGLGIRHRMCELFLLDLNTENATTEDLIRLTVTPVGAEITGAMPTPDGKSLLVNSQHPSGANEFPFNHSLTFAIHGFNELTVSNLAGPDITEQDEFTVFPNPTLQEVHFNKMQDIALYNTNGQRLRVYRNVSRIDVSRLPAGLYFLRNAEGKVIELVKQ</sequence>
<feature type="chain" id="PRO_5011480541" description="Secretion system C-terminal sorting domain-containing protein" evidence="1">
    <location>
        <begin position="21"/>
        <end position="655"/>
    </location>
</feature>
<organism evidence="3 4">
    <name type="scientific">Neolewinella agarilytica</name>
    <dbReference type="NCBI Taxonomy" id="478744"/>
    <lineage>
        <taxon>Bacteria</taxon>
        <taxon>Pseudomonadati</taxon>
        <taxon>Bacteroidota</taxon>
        <taxon>Saprospiria</taxon>
        <taxon>Saprospirales</taxon>
        <taxon>Lewinellaceae</taxon>
        <taxon>Neolewinella</taxon>
    </lineage>
</organism>
<dbReference type="STRING" id="478744.SAMN05444359_12011"/>
<dbReference type="NCBIfam" id="TIGR04183">
    <property type="entry name" value="Por_Secre_tail"/>
    <property type="match status" value="1"/>
</dbReference>
<dbReference type="InterPro" id="IPR008557">
    <property type="entry name" value="PhoX"/>
</dbReference>
<reference evidence="4" key="1">
    <citation type="submission" date="2016-10" db="EMBL/GenBank/DDBJ databases">
        <authorList>
            <person name="Varghese N."/>
            <person name="Submissions S."/>
        </authorList>
    </citation>
    <scope>NUCLEOTIDE SEQUENCE [LARGE SCALE GENOMIC DNA]</scope>
    <source>
        <strain evidence="4">DSM 24740</strain>
    </source>
</reference>
<keyword evidence="4" id="KW-1185">Reference proteome</keyword>
<feature type="signal peptide" evidence="1">
    <location>
        <begin position="1"/>
        <end position="20"/>
    </location>
</feature>
<dbReference type="InParanoid" id="A0A1H9K9X0"/>